<organism evidence="2 3">
    <name type="scientific">Salinimicrobium flavum</name>
    <dbReference type="NCBI Taxonomy" id="1737065"/>
    <lineage>
        <taxon>Bacteria</taxon>
        <taxon>Pseudomonadati</taxon>
        <taxon>Bacteroidota</taxon>
        <taxon>Flavobacteriia</taxon>
        <taxon>Flavobacteriales</taxon>
        <taxon>Flavobacteriaceae</taxon>
        <taxon>Salinimicrobium</taxon>
    </lineage>
</organism>
<evidence type="ECO:0000313" key="3">
    <source>
        <dbReference type="Proteomes" id="UP001597468"/>
    </source>
</evidence>
<reference evidence="3" key="1">
    <citation type="journal article" date="2019" name="Int. J. Syst. Evol. Microbiol.">
        <title>The Global Catalogue of Microorganisms (GCM) 10K type strain sequencing project: providing services to taxonomists for standard genome sequencing and annotation.</title>
        <authorList>
            <consortium name="The Broad Institute Genomics Platform"/>
            <consortium name="The Broad Institute Genome Sequencing Center for Infectious Disease"/>
            <person name="Wu L."/>
            <person name="Ma J."/>
        </authorList>
    </citation>
    <scope>NUCLEOTIDE SEQUENCE [LARGE SCALE GENOMIC DNA]</scope>
    <source>
        <strain evidence="3">KCTC 42585</strain>
    </source>
</reference>
<dbReference type="Pfam" id="PF04230">
    <property type="entry name" value="PS_pyruv_trans"/>
    <property type="match status" value="1"/>
</dbReference>
<accession>A0ABW5IXZ6</accession>
<dbReference type="EMBL" id="JBHULT010000008">
    <property type="protein sequence ID" value="MFD2517952.1"/>
    <property type="molecule type" value="Genomic_DNA"/>
</dbReference>
<dbReference type="EC" id="2.4.-.-" evidence="2"/>
<dbReference type="Proteomes" id="UP001597468">
    <property type="component" value="Unassembled WGS sequence"/>
</dbReference>
<sequence>MKGKIPLFWWSETRLMNKARENYGDLLSWFLVKEISRRPVEWVHPKKKPWYRKKRKHYLVIGSILHHATEKSIVWGSGIIDMSHPVPAASFLAVRGPRTRNYLINRGYTCPEIFGDPALLLPQFYSPIIEKKYKLGIVPHYHDYQIVKERYEGEVEVLVVDIMTMRIEEVTDKILSCEQVISSSLHGIIVSHAYEIPCVWVKFSNRLFGDGVKFLDYLESVQLPVYEPSFLAEKLPVEELETLLRKNPALPEQAIVNDLQNGLLNSCPFR</sequence>
<feature type="domain" description="Polysaccharide pyruvyl transferase" evidence="1">
    <location>
        <begin position="23"/>
        <end position="201"/>
    </location>
</feature>
<keyword evidence="2" id="KW-0328">Glycosyltransferase</keyword>
<protein>
    <submittedName>
        <fullName evidence="2">Polysaccharide pyruvyl transferase family protein</fullName>
        <ecNumber evidence="2">2.4.-.-</ecNumber>
    </submittedName>
</protein>
<comment type="caution">
    <text evidence="2">The sequence shown here is derived from an EMBL/GenBank/DDBJ whole genome shotgun (WGS) entry which is preliminary data.</text>
</comment>
<evidence type="ECO:0000259" key="1">
    <source>
        <dbReference type="Pfam" id="PF04230"/>
    </source>
</evidence>
<dbReference type="InterPro" id="IPR007345">
    <property type="entry name" value="Polysacch_pyruvyl_Trfase"/>
</dbReference>
<proteinExistence type="predicted"/>
<keyword evidence="3" id="KW-1185">Reference proteome</keyword>
<dbReference type="GO" id="GO:0016757">
    <property type="term" value="F:glycosyltransferase activity"/>
    <property type="evidence" value="ECO:0007669"/>
    <property type="project" value="UniProtKB-KW"/>
</dbReference>
<keyword evidence="2" id="KW-0808">Transferase</keyword>
<dbReference type="RefSeq" id="WP_380751147.1">
    <property type="nucleotide sequence ID" value="NZ_JBHULT010000008.1"/>
</dbReference>
<evidence type="ECO:0000313" key="2">
    <source>
        <dbReference type="EMBL" id="MFD2517952.1"/>
    </source>
</evidence>
<name>A0ABW5IXZ6_9FLAO</name>
<gene>
    <name evidence="2" type="ORF">ACFSTG_08615</name>
</gene>